<evidence type="ECO:0000259" key="5">
    <source>
        <dbReference type="PROSITE" id="PS51007"/>
    </source>
</evidence>
<dbReference type="RefSeq" id="WP_089879269.1">
    <property type="nucleotide sequence ID" value="NZ_FNPF01000002.1"/>
</dbReference>
<dbReference type="Proteomes" id="UP000199286">
    <property type="component" value="Unassembled WGS sequence"/>
</dbReference>
<evidence type="ECO:0000313" key="7">
    <source>
        <dbReference type="Proteomes" id="UP000199286"/>
    </source>
</evidence>
<keyword evidence="1 4" id="KW-0349">Heme</keyword>
<dbReference type="PANTHER" id="PTHR35008">
    <property type="entry name" value="BLL4482 PROTEIN-RELATED"/>
    <property type="match status" value="1"/>
</dbReference>
<dbReference type="OrthoDB" id="9811281at2"/>
<dbReference type="EMBL" id="FNPF01000002">
    <property type="protein sequence ID" value="SDX99177.1"/>
    <property type="molecule type" value="Genomic_DNA"/>
</dbReference>
<feature type="domain" description="Cytochrome c" evidence="5">
    <location>
        <begin position="37"/>
        <end position="143"/>
    </location>
</feature>
<sequence length="290" mass="30993">MRLWLTLLPVAIAATGIAWWLTAPATVDASQIVALDGDATQGEAVFHASGCASCHHAENAENDTVLSGGQGFASGFGTFYAPNISPHPEAGIGDWSVADFAGAVRLGVSPDGAHLYPAFPYAAYGRMTDQDLVDLWAFMQTLPPDETVNRPHEVGFPFNIRAGLGVWKVLYADRGWVLDVPPELERGRYLVEALGHCGECHTPRNALGALDRSAWMQGAPNPSGSGRIPALTPNSLTWSVEDIAYYLETGFTPDYDSVGGHMAEVVENFSKLPAEDRQAVAAYIKALPAP</sequence>
<protein>
    <submittedName>
        <fullName evidence="6">Cytochrome c, mono-and diheme variants</fullName>
    </submittedName>
</protein>
<dbReference type="SUPFAM" id="SSF46626">
    <property type="entry name" value="Cytochrome c"/>
    <property type="match status" value="2"/>
</dbReference>
<evidence type="ECO:0000256" key="2">
    <source>
        <dbReference type="ARBA" id="ARBA00022723"/>
    </source>
</evidence>
<organism evidence="6 7">
    <name type="scientific">Citreimonas salinaria</name>
    <dbReference type="NCBI Taxonomy" id="321339"/>
    <lineage>
        <taxon>Bacteria</taxon>
        <taxon>Pseudomonadati</taxon>
        <taxon>Pseudomonadota</taxon>
        <taxon>Alphaproteobacteria</taxon>
        <taxon>Rhodobacterales</taxon>
        <taxon>Roseobacteraceae</taxon>
        <taxon>Citreimonas</taxon>
    </lineage>
</organism>
<dbReference type="GO" id="GO:0020037">
    <property type="term" value="F:heme binding"/>
    <property type="evidence" value="ECO:0007669"/>
    <property type="project" value="InterPro"/>
</dbReference>
<keyword evidence="7" id="KW-1185">Reference proteome</keyword>
<evidence type="ECO:0000256" key="3">
    <source>
        <dbReference type="ARBA" id="ARBA00023004"/>
    </source>
</evidence>
<keyword evidence="2 4" id="KW-0479">Metal-binding</keyword>
<dbReference type="Gene3D" id="1.10.760.10">
    <property type="entry name" value="Cytochrome c-like domain"/>
    <property type="match status" value="2"/>
</dbReference>
<dbReference type="Pfam" id="PF00034">
    <property type="entry name" value="Cytochrom_C"/>
    <property type="match status" value="1"/>
</dbReference>
<evidence type="ECO:0000256" key="1">
    <source>
        <dbReference type="ARBA" id="ARBA00022617"/>
    </source>
</evidence>
<proteinExistence type="predicted"/>
<dbReference type="InterPro" id="IPR036909">
    <property type="entry name" value="Cyt_c-like_dom_sf"/>
</dbReference>
<feature type="domain" description="Cytochrome c" evidence="5">
    <location>
        <begin position="182"/>
        <end position="288"/>
    </location>
</feature>
<reference evidence="6 7" key="1">
    <citation type="submission" date="2016-10" db="EMBL/GenBank/DDBJ databases">
        <authorList>
            <person name="de Groot N.N."/>
        </authorList>
    </citation>
    <scope>NUCLEOTIDE SEQUENCE [LARGE SCALE GENOMIC DNA]</scope>
    <source>
        <strain evidence="6 7">DSM 26880</strain>
    </source>
</reference>
<evidence type="ECO:0000256" key="4">
    <source>
        <dbReference type="PROSITE-ProRule" id="PRU00433"/>
    </source>
</evidence>
<dbReference type="GO" id="GO:0046872">
    <property type="term" value="F:metal ion binding"/>
    <property type="evidence" value="ECO:0007669"/>
    <property type="project" value="UniProtKB-KW"/>
</dbReference>
<dbReference type="PROSITE" id="PS51007">
    <property type="entry name" value="CYTC"/>
    <property type="match status" value="2"/>
</dbReference>
<dbReference type="STRING" id="321339.SAMN05444340_102202"/>
<keyword evidence="3 4" id="KW-0408">Iron</keyword>
<name>A0A1H3G813_9RHOB</name>
<accession>A0A1H3G813</accession>
<dbReference type="GO" id="GO:0009055">
    <property type="term" value="F:electron transfer activity"/>
    <property type="evidence" value="ECO:0007669"/>
    <property type="project" value="InterPro"/>
</dbReference>
<dbReference type="InterPro" id="IPR051459">
    <property type="entry name" value="Cytochrome_c-type_DH"/>
</dbReference>
<gene>
    <name evidence="6" type="ORF">SAMN05444340_102202</name>
</gene>
<evidence type="ECO:0000313" key="6">
    <source>
        <dbReference type="EMBL" id="SDX99177.1"/>
    </source>
</evidence>
<dbReference type="InterPro" id="IPR009056">
    <property type="entry name" value="Cyt_c-like_dom"/>
</dbReference>
<dbReference type="PANTHER" id="PTHR35008:SF8">
    <property type="entry name" value="ALCOHOL DEHYDROGENASE CYTOCHROME C SUBUNIT"/>
    <property type="match status" value="1"/>
</dbReference>
<dbReference type="AlphaFoldDB" id="A0A1H3G813"/>